<evidence type="ECO:0000313" key="10">
    <source>
        <dbReference type="EMBL" id="ADE56388.1"/>
    </source>
</evidence>
<keyword evidence="8" id="KW-0472">Membrane</keyword>
<keyword evidence="2" id="KW-0813">Transport</keyword>
<dbReference type="STRING" id="572547.Amico_0243"/>
<evidence type="ECO:0000313" key="11">
    <source>
        <dbReference type="Proteomes" id="UP000002366"/>
    </source>
</evidence>
<keyword evidence="7" id="KW-1278">Translocase</keyword>
<dbReference type="PROSITE" id="PS50893">
    <property type="entry name" value="ABC_TRANSPORTER_2"/>
    <property type="match status" value="2"/>
</dbReference>
<dbReference type="Proteomes" id="UP000002366">
    <property type="component" value="Chromosome"/>
</dbReference>
<accession>D5ECV6</accession>
<dbReference type="SUPFAM" id="SSF52540">
    <property type="entry name" value="P-loop containing nucleoside triphosphate hydrolases"/>
    <property type="match status" value="2"/>
</dbReference>
<evidence type="ECO:0000256" key="6">
    <source>
        <dbReference type="ARBA" id="ARBA00022840"/>
    </source>
</evidence>
<dbReference type="SMART" id="SM00382">
    <property type="entry name" value="AAA"/>
    <property type="match status" value="1"/>
</dbReference>
<gene>
    <name evidence="10" type="ordered locus">Amico_0243</name>
</gene>
<proteinExistence type="predicted"/>
<name>D5ECV6_AMICL</name>
<dbReference type="InterPro" id="IPR003439">
    <property type="entry name" value="ABC_transporter-like_ATP-bd"/>
</dbReference>
<dbReference type="InterPro" id="IPR050107">
    <property type="entry name" value="ABC_carbohydrate_import_ATPase"/>
</dbReference>
<dbReference type="Pfam" id="PF00005">
    <property type="entry name" value="ABC_tran"/>
    <property type="match status" value="2"/>
</dbReference>
<keyword evidence="11" id="KW-1185">Reference proteome</keyword>
<feature type="domain" description="ABC transporter" evidence="9">
    <location>
        <begin position="278"/>
        <end position="522"/>
    </location>
</feature>
<dbReference type="AlphaFoldDB" id="D5ECV6"/>
<keyword evidence="3" id="KW-1003">Cell membrane</keyword>
<dbReference type="CDD" id="cd03216">
    <property type="entry name" value="ABC_Carb_Monos_I"/>
    <property type="match status" value="1"/>
</dbReference>
<reference evidence="10 11" key="1">
    <citation type="journal article" date="2010" name="Stand. Genomic Sci.">
        <title>Complete genome sequence of Aminobacterium colombiense type strain (ALA-1).</title>
        <authorList>
            <person name="Chertkov O."/>
            <person name="Sikorski J."/>
            <person name="Brambilla E."/>
            <person name="Lapidus A."/>
            <person name="Copeland A."/>
            <person name="Glavina Del Rio T."/>
            <person name="Nolan M."/>
            <person name="Lucas S."/>
            <person name="Tice H."/>
            <person name="Cheng J.F."/>
            <person name="Han C."/>
            <person name="Detter J.C."/>
            <person name="Bruce D."/>
            <person name="Tapia R."/>
            <person name="Goodwin L."/>
            <person name="Pitluck S."/>
            <person name="Liolios K."/>
            <person name="Ivanova N."/>
            <person name="Mavromatis K."/>
            <person name="Ovchinnikova G."/>
            <person name="Pati A."/>
            <person name="Chen A."/>
            <person name="Palaniappan K."/>
            <person name="Land M."/>
            <person name="Hauser L."/>
            <person name="Chang Y.J."/>
            <person name="Jeffries C.D."/>
            <person name="Spring S."/>
            <person name="Rohde M."/>
            <person name="Goker M."/>
            <person name="Bristow J."/>
            <person name="Eisen J.A."/>
            <person name="Markowitz V."/>
            <person name="Hugenholtz P."/>
            <person name="Kyrpides N.C."/>
            <person name="Klenk H.P."/>
        </authorList>
    </citation>
    <scope>NUCLEOTIDE SEQUENCE [LARGE SCALE GENOMIC DNA]</scope>
    <source>
        <strain evidence="11">DSM 12261 / ALA-1</strain>
    </source>
</reference>
<dbReference type="EMBL" id="CP001997">
    <property type="protein sequence ID" value="ADE56388.1"/>
    <property type="molecule type" value="Genomic_DNA"/>
</dbReference>
<dbReference type="FunFam" id="3.40.50.300:FF:000127">
    <property type="entry name" value="Ribose import ATP-binding protein RbsA"/>
    <property type="match status" value="1"/>
</dbReference>
<dbReference type="eggNOG" id="COG3845">
    <property type="taxonomic scope" value="Bacteria"/>
</dbReference>
<dbReference type="GO" id="GO:0016887">
    <property type="term" value="F:ATP hydrolysis activity"/>
    <property type="evidence" value="ECO:0007669"/>
    <property type="project" value="InterPro"/>
</dbReference>
<keyword evidence="4" id="KW-0677">Repeat</keyword>
<dbReference type="KEGG" id="aco:Amico_0243"/>
<evidence type="ECO:0000256" key="2">
    <source>
        <dbReference type="ARBA" id="ARBA00022448"/>
    </source>
</evidence>
<evidence type="ECO:0000256" key="1">
    <source>
        <dbReference type="ARBA" id="ARBA00004202"/>
    </source>
</evidence>
<dbReference type="PANTHER" id="PTHR43790:SF9">
    <property type="entry name" value="GALACTOFURANOSE TRANSPORTER ATP-BINDING PROTEIN YTFR"/>
    <property type="match status" value="1"/>
</dbReference>
<dbReference type="InterPro" id="IPR027417">
    <property type="entry name" value="P-loop_NTPase"/>
</dbReference>
<evidence type="ECO:0000256" key="4">
    <source>
        <dbReference type="ARBA" id="ARBA00022737"/>
    </source>
</evidence>
<comment type="subcellular location">
    <subcellularLocation>
        <location evidence="1">Cell membrane</location>
        <topology evidence="1">Peripheral membrane protein</topology>
    </subcellularLocation>
</comment>
<evidence type="ECO:0000256" key="3">
    <source>
        <dbReference type="ARBA" id="ARBA00022475"/>
    </source>
</evidence>
<evidence type="ECO:0000256" key="7">
    <source>
        <dbReference type="ARBA" id="ARBA00022967"/>
    </source>
</evidence>
<keyword evidence="5" id="KW-0547">Nucleotide-binding</keyword>
<dbReference type="Gene3D" id="3.40.50.300">
    <property type="entry name" value="P-loop containing nucleotide triphosphate hydrolases"/>
    <property type="match status" value="2"/>
</dbReference>
<evidence type="ECO:0000256" key="8">
    <source>
        <dbReference type="ARBA" id="ARBA00023136"/>
    </source>
</evidence>
<dbReference type="GO" id="GO:0005886">
    <property type="term" value="C:plasma membrane"/>
    <property type="evidence" value="ECO:0007669"/>
    <property type="project" value="UniProtKB-SubCell"/>
</dbReference>
<organism evidence="10 11">
    <name type="scientific">Aminobacterium colombiense (strain DSM 12261 / ALA-1)</name>
    <dbReference type="NCBI Taxonomy" id="572547"/>
    <lineage>
        <taxon>Bacteria</taxon>
        <taxon>Thermotogati</taxon>
        <taxon>Synergistota</taxon>
        <taxon>Synergistia</taxon>
        <taxon>Synergistales</taxon>
        <taxon>Aminobacteriaceae</taxon>
        <taxon>Aminobacterium</taxon>
    </lineage>
</organism>
<sequence length="534" mass="58863">MRPFFLKKIAMKGNVAMEKAKTASPLVQMQEITKEFAGIVANHNIDFDVNRGEVHALLGENGAGKSTLMNILYGLYNPDRGHILIDGKKVSFSSPKDAIAAGIGMVHQHFMLIPSQTVWENMILGLEGLPQLLPKKEIHQQIIDISRQYGLEVDPDAKIWQLSIGEQQRVAILQMLYRKAQVLILDEPTAVLTPQEALRLFSTIQQMTAEGHGIVFISHKLDEVLSLSDRISILRKGEKTGTVQTAATSKEQLAELMMGRKVSFTVARKSSAPGKQILQSKKITVLGDRGIPVVKDLSIDVREREILGLAGIAGNGQQELCEALAGLRPLKEGRIMIDDEELTHQPPKQFIARGVRYIPADRKGTGLVPNMDIKENSILKKYWNKPVARGPMIDWKAVFSHAINLVKKYSVSTPSIETPVKNLSGGNLQKLMLGRELCDAPKALIAVHPTWGLDVAATQFVREQLLLERDRGAAVFLVSEDLEELLSLSDRLAVIFKGEIMGILDHPEEATPEMLGLMMAGTPLSSIKEGAIAR</sequence>
<keyword evidence="6" id="KW-0067">ATP-binding</keyword>
<protein>
    <submittedName>
        <fullName evidence="10">ABC transporter related protein</fullName>
    </submittedName>
</protein>
<evidence type="ECO:0000259" key="9">
    <source>
        <dbReference type="PROSITE" id="PS50893"/>
    </source>
</evidence>
<dbReference type="InterPro" id="IPR017871">
    <property type="entry name" value="ABC_transporter-like_CS"/>
</dbReference>
<dbReference type="CDD" id="cd03215">
    <property type="entry name" value="ABC_Carb_Monos_II"/>
    <property type="match status" value="1"/>
</dbReference>
<dbReference type="PROSITE" id="PS00211">
    <property type="entry name" value="ABC_TRANSPORTER_1"/>
    <property type="match status" value="1"/>
</dbReference>
<feature type="domain" description="ABC transporter" evidence="9">
    <location>
        <begin position="27"/>
        <end position="261"/>
    </location>
</feature>
<dbReference type="PANTHER" id="PTHR43790">
    <property type="entry name" value="CARBOHYDRATE TRANSPORT ATP-BINDING PROTEIN MG119-RELATED"/>
    <property type="match status" value="1"/>
</dbReference>
<dbReference type="HOGENOM" id="CLU_000604_92_0_0"/>
<dbReference type="InterPro" id="IPR003593">
    <property type="entry name" value="AAA+_ATPase"/>
</dbReference>
<evidence type="ECO:0000256" key="5">
    <source>
        <dbReference type="ARBA" id="ARBA00022741"/>
    </source>
</evidence>
<dbReference type="GO" id="GO:0005524">
    <property type="term" value="F:ATP binding"/>
    <property type="evidence" value="ECO:0007669"/>
    <property type="project" value="UniProtKB-KW"/>
</dbReference>